<accession>A0A4P6ZKB0</accession>
<keyword evidence="2" id="KW-0378">Hydrolase</keyword>
<dbReference type="GO" id="GO:0016810">
    <property type="term" value="F:hydrolase activity, acting on carbon-nitrogen (but not peptide) bonds"/>
    <property type="evidence" value="ECO:0007669"/>
    <property type="project" value="InterPro"/>
</dbReference>
<evidence type="ECO:0000313" key="2">
    <source>
        <dbReference type="EMBL" id="QBP18156.1"/>
    </source>
</evidence>
<dbReference type="PANTHER" id="PTHR43135">
    <property type="entry name" value="ALPHA-D-RIBOSE 1-METHYLPHOSPHONATE 5-TRIPHOSPHATE DIPHOSPHATASE"/>
    <property type="match status" value="1"/>
</dbReference>
<gene>
    <name evidence="2" type="ORF">ELX58_03165</name>
</gene>
<dbReference type="Pfam" id="PF01979">
    <property type="entry name" value="Amidohydro_1"/>
    <property type="match status" value="1"/>
</dbReference>
<organism evidence="2 3">
    <name type="scientific">Acetilactobacillus jinshanensis</name>
    <dbReference type="NCBI Taxonomy" id="1720083"/>
    <lineage>
        <taxon>Bacteria</taxon>
        <taxon>Bacillati</taxon>
        <taxon>Bacillota</taxon>
        <taxon>Bacilli</taxon>
        <taxon>Lactobacillales</taxon>
        <taxon>Lactobacillaceae</taxon>
        <taxon>Acetilactobacillus</taxon>
    </lineage>
</organism>
<dbReference type="InterPro" id="IPR051781">
    <property type="entry name" value="Metallo-dep_Hydrolase"/>
</dbReference>
<dbReference type="InterPro" id="IPR057744">
    <property type="entry name" value="OTAase-like"/>
</dbReference>
<dbReference type="Proteomes" id="UP000294321">
    <property type="component" value="Chromosome"/>
</dbReference>
<dbReference type="InterPro" id="IPR006680">
    <property type="entry name" value="Amidohydro-rel"/>
</dbReference>
<evidence type="ECO:0000313" key="3">
    <source>
        <dbReference type="Proteomes" id="UP000294321"/>
    </source>
</evidence>
<keyword evidence="3" id="KW-1185">Reference proteome</keyword>
<dbReference type="OrthoDB" id="9797498at2"/>
<dbReference type="SUPFAM" id="SSF51338">
    <property type="entry name" value="Composite domain of metallo-dependent hydrolases"/>
    <property type="match status" value="1"/>
</dbReference>
<name>A0A4P6ZKB0_9LACO</name>
<evidence type="ECO:0000259" key="1">
    <source>
        <dbReference type="Pfam" id="PF01979"/>
    </source>
</evidence>
<dbReference type="RefSeq" id="WP_133441713.1">
    <property type="nucleotide sequence ID" value="NZ_CP034726.1"/>
</dbReference>
<dbReference type="KEGG" id="lji:ELX58_03165"/>
<dbReference type="EMBL" id="CP034726">
    <property type="protein sequence ID" value="QBP18156.1"/>
    <property type="molecule type" value="Genomic_DNA"/>
</dbReference>
<dbReference type="InterPro" id="IPR032466">
    <property type="entry name" value="Metal_Hydrolase"/>
</dbReference>
<feature type="domain" description="Amidohydrolase-related" evidence="1">
    <location>
        <begin position="55"/>
        <end position="380"/>
    </location>
</feature>
<dbReference type="AlphaFoldDB" id="A0A4P6ZKB0"/>
<dbReference type="Gene3D" id="3.20.20.140">
    <property type="entry name" value="Metal-dependent hydrolases"/>
    <property type="match status" value="1"/>
</dbReference>
<proteinExistence type="predicted"/>
<dbReference type="SUPFAM" id="SSF51556">
    <property type="entry name" value="Metallo-dependent hydrolases"/>
    <property type="match status" value="1"/>
</dbReference>
<dbReference type="InterPro" id="IPR011059">
    <property type="entry name" value="Metal-dep_hydrolase_composite"/>
</dbReference>
<dbReference type="Gene3D" id="2.30.40.10">
    <property type="entry name" value="Urease, subunit C, domain 1"/>
    <property type="match status" value="1"/>
</dbReference>
<dbReference type="CDD" id="cd01299">
    <property type="entry name" value="Met_dep_hydrolase_A"/>
    <property type="match status" value="1"/>
</dbReference>
<dbReference type="PANTHER" id="PTHR43135:SF3">
    <property type="entry name" value="ALPHA-D-RIBOSE 1-METHYLPHOSPHONATE 5-TRIPHOSPHATE DIPHOSPHATASE"/>
    <property type="match status" value="1"/>
</dbReference>
<protein>
    <submittedName>
        <fullName evidence="2">Amidohydrolase family protein</fullName>
    </submittedName>
</protein>
<sequence>MSKTLFTNLNLFDGVHNKISRNLWMLVNNNTGKIEDFGSDNEPFADKTVNLHGKYIMPGIVNVHTHVSIDPRTPDGDGNADIVTSTVRAVKHLHQLLKSGVTYVRGCGCNHEMLDITLNKLQREGRLTKVPRMVPCGKPMTMTGGHGILFGGGDEVDSPDEMRKAVRTNFANGAKCTKVMATGGVMSVNDNMTQPQLKVPEMKVAVEETHSKGFVVAAHAEANPGIMNAIKAGVDSIEHCFYLTSQEIQMMLNKKIYLTPTLIALWTIIVHGDELPKWELNKALDCMHHGFDSIHRAYKAGIPLTFGTDSGCPYDGFTNSAIEFQLMVDKIGMTNFDALETSRNSAKLLKLKDYGTLQKGKYADFLVLNHDPLQNVKAVQQADKAVYQHGKREY</sequence>
<reference evidence="3" key="1">
    <citation type="submission" date="2018-12" db="EMBL/GenBank/DDBJ databases">
        <title>A new species of lactobacillus.</title>
        <authorList>
            <person name="Jian Y."/>
            <person name="Xin L."/>
            <person name="Hong Z.J."/>
            <person name="Ming L.Z."/>
            <person name="Hong X.Z."/>
        </authorList>
    </citation>
    <scope>NUCLEOTIDE SEQUENCE [LARGE SCALE GENOMIC DNA]</scope>
    <source>
        <strain evidence="3">HSLZ-75</strain>
    </source>
</reference>